<dbReference type="SUPFAM" id="SSF55729">
    <property type="entry name" value="Acyl-CoA N-acyltransferases (Nat)"/>
    <property type="match status" value="2"/>
</dbReference>
<name>A0A9X2GAJ9_9ACTN</name>
<evidence type="ECO:0000259" key="1">
    <source>
        <dbReference type="PROSITE" id="PS51186"/>
    </source>
</evidence>
<dbReference type="Pfam" id="PF13302">
    <property type="entry name" value="Acetyltransf_3"/>
    <property type="match status" value="2"/>
</dbReference>
<dbReference type="CDD" id="cd04301">
    <property type="entry name" value="NAT_SF"/>
    <property type="match status" value="1"/>
</dbReference>
<dbReference type="InterPro" id="IPR051908">
    <property type="entry name" value="Ribosomal_N-acetyltransferase"/>
</dbReference>
<proteinExistence type="predicted"/>
<sequence length="363" mass="39619">MLPRDVISSGSLILRPPAEDDAEAIVKMCDDPVTARFVPSLPQPYEAGHALDHVRRSAGAWQDGGARYAVTEGGRFAGLVWLEPPDRWDVSGVGFMVAPWARGRGVAATAVRALTDWALDHGVRRVELQAEVENVACLRAAYRAGFREEGLRREARRLRDGRFADYVVFARLRGEAAPAVEPFLPLLEGGALDDGVVRLEPMAPGDAADYHRMMAEPSVAAYSVTPPASLEDAERRCRYTGYWWLSGQRAEMAVRDAGSGAFAGHIQLMQVVPALGQAMVGYSLLPGFRGRGFMTRAVGLVVDWAFARTALHRIVAGTDADNTASHAVLERSGFLREGVHRELLPRPDGTRADDVQWARLRPA</sequence>
<dbReference type="Proteomes" id="UP001139648">
    <property type="component" value="Unassembled WGS sequence"/>
</dbReference>
<dbReference type="PANTHER" id="PTHR43441">
    <property type="entry name" value="RIBOSOMAL-PROTEIN-SERINE ACETYLTRANSFERASE"/>
    <property type="match status" value="1"/>
</dbReference>
<evidence type="ECO:0000313" key="3">
    <source>
        <dbReference type="Proteomes" id="UP001139648"/>
    </source>
</evidence>
<dbReference type="GO" id="GO:1990189">
    <property type="term" value="F:protein N-terminal-serine acetyltransferase activity"/>
    <property type="evidence" value="ECO:0007669"/>
    <property type="project" value="TreeGrafter"/>
</dbReference>
<gene>
    <name evidence="2" type="ORF">HD597_002436</name>
</gene>
<organism evidence="2 3">
    <name type="scientific">Nonomuraea thailandensis</name>
    <dbReference type="NCBI Taxonomy" id="1188745"/>
    <lineage>
        <taxon>Bacteria</taxon>
        <taxon>Bacillati</taxon>
        <taxon>Actinomycetota</taxon>
        <taxon>Actinomycetes</taxon>
        <taxon>Streptosporangiales</taxon>
        <taxon>Streptosporangiaceae</taxon>
        <taxon>Nonomuraea</taxon>
    </lineage>
</organism>
<evidence type="ECO:0000313" key="2">
    <source>
        <dbReference type="EMBL" id="MCP2355416.1"/>
    </source>
</evidence>
<dbReference type="GO" id="GO:0005737">
    <property type="term" value="C:cytoplasm"/>
    <property type="evidence" value="ECO:0007669"/>
    <property type="project" value="TreeGrafter"/>
</dbReference>
<feature type="domain" description="N-acetyltransferase" evidence="1">
    <location>
        <begin position="12"/>
        <end position="165"/>
    </location>
</feature>
<protein>
    <submittedName>
        <fullName evidence="2">RimJ/RimL family protein N-acetyltransferase</fullName>
    </submittedName>
</protein>
<dbReference type="InterPro" id="IPR000182">
    <property type="entry name" value="GNAT_dom"/>
</dbReference>
<dbReference type="PANTHER" id="PTHR43441:SF10">
    <property type="entry name" value="ACETYLTRANSFERASE"/>
    <property type="match status" value="1"/>
</dbReference>
<dbReference type="GO" id="GO:0008999">
    <property type="term" value="F:protein-N-terminal-alanine acetyltransferase activity"/>
    <property type="evidence" value="ECO:0007669"/>
    <property type="project" value="TreeGrafter"/>
</dbReference>
<feature type="domain" description="N-acetyltransferase" evidence="1">
    <location>
        <begin position="197"/>
        <end position="362"/>
    </location>
</feature>
<keyword evidence="3" id="KW-1185">Reference proteome</keyword>
<reference evidence="2" key="1">
    <citation type="submission" date="2022-06" db="EMBL/GenBank/DDBJ databases">
        <title>Sequencing the genomes of 1000 actinobacteria strains.</title>
        <authorList>
            <person name="Klenk H.-P."/>
        </authorList>
    </citation>
    <scope>NUCLEOTIDE SEQUENCE</scope>
    <source>
        <strain evidence="2">DSM 46694</strain>
    </source>
</reference>
<dbReference type="EMBL" id="JAMZEB010000002">
    <property type="protein sequence ID" value="MCP2355416.1"/>
    <property type="molecule type" value="Genomic_DNA"/>
</dbReference>
<dbReference type="AlphaFoldDB" id="A0A9X2GAJ9"/>
<dbReference type="RefSeq" id="WP_253742091.1">
    <property type="nucleotide sequence ID" value="NZ_BAABKA010000036.1"/>
</dbReference>
<comment type="caution">
    <text evidence="2">The sequence shown here is derived from an EMBL/GenBank/DDBJ whole genome shotgun (WGS) entry which is preliminary data.</text>
</comment>
<dbReference type="PROSITE" id="PS51186">
    <property type="entry name" value="GNAT"/>
    <property type="match status" value="2"/>
</dbReference>
<dbReference type="InterPro" id="IPR016181">
    <property type="entry name" value="Acyl_CoA_acyltransferase"/>
</dbReference>
<dbReference type="Gene3D" id="3.40.630.30">
    <property type="match status" value="2"/>
</dbReference>
<accession>A0A9X2GAJ9</accession>